<proteinExistence type="predicted"/>
<dbReference type="NCBIfam" id="NF007144">
    <property type="entry name" value="PRK09585.2-3"/>
    <property type="match status" value="1"/>
</dbReference>
<dbReference type="KEGG" id="cat:CA2559_06625"/>
<organism evidence="1 2">
    <name type="scientific">Croceibacter atlanticus (strain ATCC BAA-628 / JCM 21780 / CIP 108009 / IAM 15332 / KCTC 12090 / HTCC2559)</name>
    <dbReference type="NCBI Taxonomy" id="216432"/>
    <lineage>
        <taxon>Bacteria</taxon>
        <taxon>Pseudomonadati</taxon>
        <taxon>Bacteroidota</taxon>
        <taxon>Flavobacteriia</taxon>
        <taxon>Flavobacteriales</taxon>
        <taxon>Flavobacteriaceae</taxon>
        <taxon>Croceibacter</taxon>
    </lineage>
</organism>
<dbReference type="HOGENOM" id="CLU_038782_2_0_10"/>
<dbReference type="STRING" id="216432.CA2559_06625"/>
<evidence type="ECO:0000313" key="1">
    <source>
        <dbReference type="EMBL" id="EAP88414.1"/>
    </source>
</evidence>
<dbReference type="eggNOG" id="COG2377">
    <property type="taxonomic scope" value="Bacteria"/>
</dbReference>
<sequence length="358" mass="39597">MAKQEYKVLGVMSGTSLDGVDIALVTLTKTNVWSFKINTATTIPYPDNWQTKLKEAISYKAKDMETLNTSYAVYLSEIINKFIAKNTLEGIDAVCSHGHTIKHEPNNGYTLQIGNLQYLATQLNKTVVCDFRVQDVKFGGQGAPLVPIGDRLLFKSYDYCLNLGGFANVSQEVNDVRLAYDICPVNTVLNFYANIKGLPYDDNGKIASQHPVNTKLLNELNALSFYDKRPPKSLGLEWVNHTILPIIESYNISTEEKIATFTEHCAQQIGKSLNNTKTSTNSLDVLVTGGGAFNGWLIDRISNHCNSKLHLPDDELINYKEALVFALLGVLRIRNEINVLSSVTGASTDHSSGIIFNP</sequence>
<dbReference type="Proteomes" id="UP000002297">
    <property type="component" value="Chromosome"/>
</dbReference>
<protein>
    <recommendedName>
        <fullName evidence="3">Anhydro-N-acetylmuramic acid kinase</fullName>
    </recommendedName>
</protein>
<dbReference type="GO" id="GO:0009254">
    <property type="term" value="P:peptidoglycan turnover"/>
    <property type="evidence" value="ECO:0007669"/>
    <property type="project" value="InterPro"/>
</dbReference>
<reference evidence="1 2" key="1">
    <citation type="journal article" date="2010" name="J. Bacteriol.">
        <title>The complete genome sequence of Croceibacter atlanticus HTCC2559T.</title>
        <authorList>
            <person name="Oh H.M."/>
            <person name="Kang I."/>
            <person name="Ferriera S."/>
            <person name="Giovannoni S.J."/>
            <person name="Cho J.C."/>
        </authorList>
    </citation>
    <scope>NUCLEOTIDE SEQUENCE [LARGE SCALE GENOMIC DNA]</scope>
    <source>
        <strain evidence="2">ATCC BAA-628 / HTCC2559 / KCTC 12090</strain>
    </source>
</reference>
<evidence type="ECO:0000313" key="2">
    <source>
        <dbReference type="Proteomes" id="UP000002297"/>
    </source>
</evidence>
<evidence type="ECO:0008006" key="3">
    <source>
        <dbReference type="Google" id="ProtNLM"/>
    </source>
</evidence>
<dbReference type="Gene3D" id="3.30.420.40">
    <property type="match status" value="2"/>
</dbReference>
<dbReference type="SUPFAM" id="SSF53067">
    <property type="entry name" value="Actin-like ATPase domain"/>
    <property type="match status" value="1"/>
</dbReference>
<keyword evidence="2" id="KW-1185">Reference proteome</keyword>
<dbReference type="GO" id="GO:0005524">
    <property type="term" value="F:ATP binding"/>
    <property type="evidence" value="ECO:0007669"/>
    <property type="project" value="InterPro"/>
</dbReference>
<name>A3U847_CROAH</name>
<dbReference type="GO" id="GO:0006040">
    <property type="term" value="P:amino sugar metabolic process"/>
    <property type="evidence" value="ECO:0007669"/>
    <property type="project" value="InterPro"/>
</dbReference>
<dbReference type="GeneID" id="89453105"/>
<dbReference type="GO" id="GO:0016773">
    <property type="term" value="F:phosphotransferase activity, alcohol group as acceptor"/>
    <property type="evidence" value="ECO:0007669"/>
    <property type="project" value="InterPro"/>
</dbReference>
<accession>A3U847</accession>
<dbReference type="Pfam" id="PF03702">
    <property type="entry name" value="AnmK"/>
    <property type="match status" value="1"/>
</dbReference>
<dbReference type="InterPro" id="IPR005338">
    <property type="entry name" value="Anhydro_N_Ac-Mur_kinase"/>
</dbReference>
<dbReference type="EMBL" id="CP002046">
    <property type="protein sequence ID" value="EAP88414.1"/>
    <property type="molecule type" value="Genomic_DNA"/>
</dbReference>
<dbReference type="PANTHER" id="PTHR30605">
    <property type="entry name" value="ANHYDRO-N-ACETYLMURAMIC ACID KINASE"/>
    <property type="match status" value="1"/>
</dbReference>
<gene>
    <name evidence="1" type="ordered locus">CA2559_06625</name>
</gene>
<dbReference type="PANTHER" id="PTHR30605:SF0">
    <property type="entry name" value="ANHYDRO-N-ACETYLMURAMIC ACID KINASE"/>
    <property type="match status" value="1"/>
</dbReference>
<dbReference type="RefSeq" id="WP_013187082.1">
    <property type="nucleotide sequence ID" value="NC_014230.1"/>
</dbReference>
<dbReference type="InterPro" id="IPR043129">
    <property type="entry name" value="ATPase_NBD"/>
</dbReference>
<dbReference type="OrthoDB" id="9763949at2"/>
<dbReference type="AlphaFoldDB" id="A3U847"/>